<dbReference type="Proteomes" id="UP000325577">
    <property type="component" value="Linkage Group LG16"/>
</dbReference>
<organism evidence="2 3">
    <name type="scientific">Nyssa sinensis</name>
    <dbReference type="NCBI Taxonomy" id="561372"/>
    <lineage>
        <taxon>Eukaryota</taxon>
        <taxon>Viridiplantae</taxon>
        <taxon>Streptophyta</taxon>
        <taxon>Embryophyta</taxon>
        <taxon>Tracheophyta</taxon>
        <taxon>Spermatophyta</taxon>
        <taxon>Magnoliopsida</taxon>
        <taxon>eudicotyledons</taxon>
        <taxon>Gunneridae</taxon>
        <taxon>Pentapetalae</taxon>
        <taxon>asterids</taxon>
        <taxon>Cornales</taxon>
        <taxon>Nyssaceae</taxon>
        <taxon>Nyssa</taxon>
    </lineage>
</organism>
<reference evidence="2 3" key="1">
    <citation type="submission" date="2019-09" db="EMBL/GenBank/DDBJ databases">
        <title>A chromosome-level genome assembly of the Chinese tupelo Nyssa sinensis.</title>
        <authorList>
            <person name="Yang X."/>
            <person name="Kang M."/>
            <person name="Yang Y."/>
            <person name="Xiong H."/>
            <person name="Wang M."/>
            <person name="Zhang Z."/>
            <person name="Wang Z."/>
            <person name="Wu H."/>
            <person name="Ma T."/>
            <person name="Liu J."/>
            <person name="Xi Z."/>
        </authorList>
    </citation>
    <scope>NUCLEOTIDE SEQUENCE [LARGE SCALE GENOMIC DNA]</scope>
    <source>
        <strain evidence="2">J267</strain>
        <tissue evidence="2">Leaf</tissue>
    </source>
</reference>
<gene>
    <name evidence="2" type="ORF">F0562_028880</name>
</gene>
<evidence type="ECO:0000259" key="1">
    <source>
        <dbReference type="Pfam" id="PF02854"/>
    </source>
</evidence>
<dbReference type="InterPro" id="IPR003890">
    <property type="entry name" value="MIF4G-like_typ-3"/>
</dbReference>
<evidence type="ECO:0000313" key="3">
    <source>
        <dbReference type="Proteomes" id="UP000325577"/>
    </source>
</evidence>
<accession>A0A5J5B3F6</accession>
<dbReference type="Gene3D" id="1.25.40.180">
    <property type="match status" value="1"/>
</dbReference>
<dbReference type="GO" id="GO:0016281">
    <property type="term" value="C:eukaryotic translation initiation factor 4F complex"/>
    <property type="evidence" value="ECO:0007669"/>
    <property type="project" value="TreeGrafter"/>
</dbReference>
<keyword evidence="3" id="KW-1185">Reference proteome</keyword>
<dbReference type="AlphaFoldDB" id="A0A5J5B3F6"/>
<dbReference type="GO" id="GO:0003743">
    <property type="term" value="F:translation initiation factor activity"/>
    <property type="evidence" value="ECO:0007669"/>
    <property type="project" value="TreeGrafter"/>
</dbReference>
<protein>
    <recommendedName>
        <fullName evidence="1">MIF4G domain-containing protein</fullName>
    </recommendedName>
</protein>
<name>A0A5J5B3F6_9ASTE</name>
<dbReference type="InterPro" id="IPR016024">
    <property type="entry name" value="ARM-type_fold"/>
</dbReference>
<sequence length="158" mass="17814">MRSGAPLIRHTILKTTPVELGRTVALEECALWMPTHTGLERQLFYTLRHQNPVEFTVPIQLPVINQGQLINSGITNPDILKSVISLIFDKAVLKPTLRPIYARLCSDLNEKLPPSPSDEPDGKEITFKRIHLNNCQETFEGTNNLRSEMIAPDQEMEG</sequence>
<dbReference type="Pfam" id="PF02854">
    <property type="entry name" value="MIF4G"/>
    <property type="match status" value="1"/>
</dbReference>
<dbReference type="EMBL" id="CM018039">
    <property type="protein sequence ID" value="KAA8536402.1"/>
    <property type="molecule type" value="Genomic_DNA"/>
</dbReference>
<proteinExistence type="predicted"/>
<evidence type="ECO:0000313" key="2">
    <source>
        <dbReference type="EMBL" id="KAA8536402.1"/>
    </source>
</evidence>
<dbReference type="PANTHER" id="PTHR23253:SF53">
    <property type="entry name" value="EUKARYOTIC TRANSLATION INITIATION FACTOR ISOFORM 4G-1"/>
    <property type="match status" value="1"/>
</dbReference>
<dbReference type="SUPFAM" id="SSF48371">
    <property type="entry name" value="ARM repeat"/>
    <property type="match status" value="1"/>
</dbReference>
<dbReference type="OrthoDB" id="514777at2759"/>
<dbReference type="PANTHER" id="PTHR23253">
    <property type="entry name" value="EUKARYOTIC TRANSLATION INITIATION FACTOR 4 GAMMA"/>
    <property type="match status" value="1"/>
</dbReference>
<feature type="domain" description="MIF4G" evidence="1">
    <location>
        <begin position="67"/>
        <end position="142"/>
    </location>
</feature>
<dbReference type="GO" id="GO:0003729">
    <property type="term" value="F:mRNA binding"/>
    <property type="evidence" value="ECO:0007669"/>
    <property type="project" value="TreeGrafter"/>
</dbReference>